<dbReference type="Proteomes" id="UP000281549">
    <property type="component" value="Unassembled WGS sequence"/>
</dbReference>
<evidence type="ECO:0000313" key="3">
    <source>
        <dbReference type="Proteomes" id="UP000030755"/>
    </source>
</evidence>
<reference evidence="4" key="2">
    <citation type="journal article" date="2018" name="Nat. Microbiol.">
        <title>Leveraging single-cell genomics to expand the fungal tree of life.</title>
        <authorList>
            <person name="Ahrendt S.R."/>
            <person name="Quandt C.A."/>
            <person name="Ciobanu D."/>
            <person name="Clum A."/>
            <person name="Salamov A."/>
            <person name="Andreopoulos B."/>
            <person name="Cheng J.F."/>
            <person name="Woyke T."/>
            <person name="Pelin A."/>
            <person name="Henrissat B."/>
            <person name="Reynolds N.K."/>
            <person name="Benny G.L."/>
            <person name="Smith M.E."/>
            <person name="James T.Y."/>
            <person name="Grigoriev I.V."/>
        </authorList>
    </citation>
    <scope>NUCLEOTIDE SEQUENCE [LARGE SCALE GENOMIC DNA]</scope>
    <source>
        <strain evidence="4">CSF55</strain>
    </source>
</reference>
<keyword evidence="3" id="KW-1185">Reference proteome</keyword>
<proteinExistence type="predicted"/>
<dbReference type="Gene3D" id="3.60.10.10">
    <property type="entry name" value="Endonuclease/exonuclease/phosphatase"/>
    <property type="match status" value="1"/>
</dbReference>
<organism evidence="1 3">
    <name type="scientific">Rozella allomycis (strain CSF55)</name>
    <dbReference type="NCBI Taxonomy" id="988480"/>
    <lineage>
        <taxon>Eukaryota</taxon>
        <taxon>Fungi</taxon>
        <taxon>Fungi incertae sedis</taxon>
        <taxon>Cryptomycota</taxon>
        <taxon>Cryptomycota incertae sedis</taxon>
        <taxon>Rozella</taxon>
    </lineage>
</organism>
<reference evidence="1 3" key="1">
    <citation type="journal article" date="2013" name="Curr. Biol.">
        <title>Shared signatures of parasitism and phylogenomics unite Cryptomycota and microsporidia.</title>
        <authorList>
            <person name="James T.Y."/>
            <person name="Pelin A."/>
            <person name="Bonen L."/>
            <person name="Ahrendt S."/>
            <person name="Sain D."/>
            <person name="Corradi N."/>
            <person name="Stajich J.E."/>
        </authorList>
    </citation>
    <scope>NUCLEOTIDE SEQUENCE [LARGE SCALE GENOMIC DNA]</scope>
    <source>
        <strain evidence="1">CSF55</strain>
        <strain evidence="1">CSF55</strain>
    </source>
</reference>
<dbReference type="EMBL" id="ML007200">
    <property type="protein sequence ID" value="RKP15985.1"/>
    <property type="molecule type" value="Genomic_DNA"/>
</dbReference>
<gene>
    <name evidence="1" type="ORF">O9G_003695</name>
    <name evidence="2" type="ORF">ROZALSC1DRAFT_31882</name>
</gene>
<dbReference type="OrthoDB" id="2112066at2759"/>
<dbReference type="HOGENOM" id="CLU_1397064_0_0_1"/>
<dbReference type="InterPro" id="IPR036691">
    <property type="entry name" value="Endo/exonu/phosph_ase_sf"/>
</dbReference>
<reference evidence="2" key="3">
    <citation type="submission" date="2018-08" db="EMBL/GenBank/DDBJ databases">
        <title>Leveraging single-cell genomics to expand the Fungal Tree of Life.</title>
        <authorList>
            <consortium name="DOE Joint Genome Institute"/>
            <person name="Ahrendt S.R."/>
            <person name="Quandt C.A."/>
            <person name="Ciobanu D."/>
            <person name="Clum A."/>
            <person name="Salamov A."/>
            <person name="Andreopoulos B."/>
            <person name="Cheng J.-F."/>
            <person name="Woyke T."/>
            <person name="Pelin A."/>
            <person name="Henrissat B."/>
            <person name="Reynolds N."/>
            <person name="Benny G.L."/>
            <person name="Smith M.E."/>
            <person name="James T.Y."/>
            <person name="Grigoriev I.V."/>
        </authorList>
    </citation>
    <scope>NUCLEOTIDE SEQUENCE</scope>
    <source>
        <strain evidence="2">CSF55</strain>
    </source>
</reference>
<dbReference type="EMBL" id="KE561091">
    <property type="protein sequence ID" value="EPZ32964.1"/>
    <property type="molecule type" value="Genomic_DNA"/>
</dbReference>
<sequence length="195" mass="22300">MPDIAIFQETWGPGNSVLNSHRNYRKIPTLGERGCALILERDCKTLVVFNTHLDAFSNEFKRLQLAEFMEFINNVLRSDQVKPKEFGVLICGDFNLRAHIKGDEYEMLFSAFNSYGGLAVDLGSSLTKTYDPINPLVTFPENEGRIDYLIAINAWKEIKIPLQIEKVSIDVLQEPILSDHFLQYITIEMLNKSQI</sequence>
<dbReference type="SUPFAM" id="SSF56219">
    <property type="entry name" value="DNase I-like"/>
    <property type="match status" value="1"/>
</dbReference>
<dbReference type="Proteomes" id="UP000030755">
    <property type="component" value="Unassembled WGS sequence"/>
</dbReference>
<dbReference type="AlphaFoldDB" id="A0A075AWM2"/>
<evidence type="ECO:0000313" key="1">
    <source>
        <dbReference type="EMBL" id="EPZ32964.1"/>
    </source>
</evidence>
<name>A0A075AWM2_ROZAC</name>
<evidence type="ECO:0000313" key="4">
    <source>
        <dbReference type="Proteomes" id="UP000281549"/>
    </source>
</evidence>
<evidence type="ECO:0008006" key="5">
    <source>
        <dbReference type="Google" id="ProtNLM"/>
    </source>
</evidence>
<evidence type="ECO:0000313" key="2">
    <source>
        <dbReference type="EMBL" id="RKP15985.1"/>
    </source>
</evidence>
<accession>A0A075AWM2</accession>
<protein>
    <recommendedName>
        <fullName evidence="5">Endonuclease/exonuclease/phosphatase domain-containing protein</fullName>
    </recommendedName>
</protein>